<sequence>MIVPIVHNNGTSREELMRQLLGAHNAIYTTIEALAAAAPNSRDYHHTNNWLPARNEHIERMEAMRRIRDEVMEIAEGIAAQ</sequence>
<evidence type="ECO:0000313" key="1">
    <source>
        <dbReference type="EMBL" id="QJA70565.1"/>
    </source>
</evidence>
<protein>
    <submittedName>
        <fullName evidence="2">Uncharacterized protein</fullName>
    </submittedName>
</protein>
<reference evidence="2" key="1">
    <citation type="submission" date="2020-03" db="EMBL/GenBank/DDBJ databases">
        <title>The deep terrestrial virosphere.</title>
        <authorList>
            <person name="Holmfeldt K."/>
            <person name="Nilsson E."/>
            <person name="Simone D."/>
            <person name="Lopez-Fernandez M."/>
            <person name="Wu X."/>
            <person name="de Brujin I."/>
            <person name="Lundin D."/>
            <person name="Andersson A."/>
            <person name="Bertilsson S."/>
            <person name="Dopson M."/>
        </authorList>
    </citation>
    <scope>NUCLEOTIDE SEQUENCE</scope>
    <source>
        <strain evidence="1">MM415A03651</strain>
        <strain evidence="2">MM415B03052</strain>
    </source>
</reference>
<gene>
    <name evidence="1" type="ORF">MM415A03651_0010</name>
    <name evidence="2" type="ORF">MM415B03052_0002</name>
</gene>
<dbReference type="EMBL" id="MT141803">
    <property type="protein sequence ID" value="QJA70565.1"/>
    <property type="molecule type" value="Genomic_DNA"/>
</dbReference>
<organism evidence="2">
    <name type="scientific">viral metagenome</name>
    <dbReference type="NCBI Taxonomy" id="1070528"/>
    <lineage>
        <taxon>unclassified sequences</taxon>
        <taxon>metagenomes</taxon>
        <taxon>organismal metagenomes</taxon>
    </lineage>
</organism>
<name>A0A6M3KZI5_9ZZZZ</name>
<proteinExistence type="predicted"/>
<evidence type="ECO:0000313" key="2">
    <source>
        <dbReference type="EMBL" id="QJA87102.1"/>
    </source>
</evidence>
<dbReference type="EMBL" id="MT142682">
    <property type="protein sequence ID" value="QJA87102.1"/>
    <property type="molecule type" value="Genomic_DNA"/>
</dbReference>
<accession>A0A6M3KZI5</accession>
<dbReference type="AlphaFoldDB" id="A0A6M3KZI5"/>